<organism evidence="3 4">
    <name type="scientific">Clostridium ljungdahlii (strain ATCC 55383 / DSM 13528 / PETC)</name>
    <dbReference type="NCBI Taxonomy" id="748727"/>
    <lineage>
        <taxon>Bacteria</taxon>
        <taxon>Bacillati</taxon>
        <taxon>Bacillota</taxon>
        <taxon>Clostridia</taxon>
        <taxon>Eubacteriales</taxon>
        <taxon>Clostridiaceae</taxon>
        <taxon>Clostridium</taxon>
    </lineage>
</organism>
<sequence>MMANLGSLGQKSIEKDRTVQQPPTEELNKLNDKPVQEDDIPPALLVVFAVIPMAILLILFTFFN</sequence>
<gene>
    <name evidence="3" type="ordered locus">CLJU_c30710</name>
</gene>
<evidence type="ECO:0000313" key="4">
    <source>
        <dbReference type="Proteomes" id="UP000001656"/>
    </source>
</evidence>
<reference evidence="3 4" key="1">
    <citation type="journal article" date="2010" name="Proc. Natl. Acad. Sci. U.S.A.">
        <title>Clostridium ljungdahlii represents a microbial production platform based on syngas.</title>
        <authorList>
            <person name="Kopke M."/>
            <person name="Held C."/>
            <person name="Hujer S."/>
            <person name="Liesegang H."/>
            <person name="Wiezer A."/>
            <person name="Wollherr A."/>
            <person name="Ehrenreich A."/>
            <person name="Liebl W."/>
            <person name="Gottschalk G."/>
            <person name="Durre P."/>
        </authorList>
    </citation>
    <scope>NUCLEOTIDE SEQUENCE [LARGE SCALE GENOMIC DNA]</scope>
    <source>
        <strain evidence="4">ATCC 55383 / DSM 13528 / PETC</strain>
    </source>
</reference>
<name>D8GQ28_CLOLD</name>
<protein>
    <submittedName>
        <fullName evidence="3">Uncharacterized protein</fullName>
    </submittedName>
</protein>
<evidence type="ECO:0000256" key="2">
    <source>
        <dbReference type="SAM" id="Phobius"/>
    </source>
</evidence>
<proteinExistence type="predicted"/>
<keyword evidence="2" id="KW-0812">Transmembrane</keyword>
<feature type="transmembrane region" description="Helical" evidence="2">
    <location>
        <begin position="43"/>
        <end position="63"/>
    </location>
</feature>
<keyword evidence="2" id="KW-0472">Membrane</keyword>
<dbReference type="EMBL" id="CP001666">
    <property type="protein sequence ID" value="ADK16119.1"/>
    <property type="molecule type" value="Genomic_DNA"/>
</dbReference>
<accession>D8GQ28</accession>
<dbReference type="AlphaFoldDB" id="D8GQ28"/>
<dbReference type="HOGENOM" id="CLU_208361_0_0_9"/>
<evidence type="ECO:0000313" key="3">
    <source>
        <dbReference type="EMBL" id="ADK16119.1"/>
    </source>
</evidence>
<dbReference type="KEGG" id="clj:CLJU_c30710"/>
<keyword evidence="2" id="KW-1133">Transmembrane helix</keyword>
<feature type="region of interest" description="Disordered" evidence="1">
    <location>
        <begin position="1"/>
        <end position="34"/>
    </location>
</feature>
<dbReference type="Proteomes" id="UP000001656">
    <property type="component" value="Chromosome"/>
</dbReference>
<evidence type="ECO:0000256" key="1">
    <source>
        <dbReference type="SAM" id="MobiDB-lite"/>
    </source>
</evidence>